<evidence type="ECO:0000313" key="1">
    <source>
        <dbReference type="EMBL" id="GBO44379.1"/>
    </source>
</evidence>
<gene>
    <name evidence="1" type="ORF">AVEN_161662_1</name>
</gene>
<reference evidence="1 2" key="1">
    <citation type="journal article" date="2019" name="Sci. Rep.">
        <title>Orb-weaving spider Araneus ventricosus genome elucidates the spidroin gene catalogue.</title>
        <authorList>
            <person name="Kono N."/>
            <person name="Nakamura H."/>
            <person name="Ohtoshi R."/>
            <person name="Moran D.A.P."/>
            <person name="Shinohara A."/>
            <person name="Yoshida Y."/>
            <person name="Fujiwara M."/>
            <person name="Mori M."/>
            <person name="Tomita M."/>
            <person name="Arakawa K."/>
        </authorList>
    </citation>
    <scope>NUCLEOTIDE SEQUENCE [LARGE SCALE GENOMIC DNA]</scope>
</reference>
<evidence type="ECO:0000313" key="2">
    <source>
        <dbReference type="Proteomes" id="UP000499080"/>
    </source>
</evidence>
<protein>
    <submittedName>
        <fullName evidence="1">Uncharacterized protein</fullName>
    </submittedName>
</protein>
<proteinExistence type="predicted"/>
<sequence length="131" mass="14766">PGLVKRLRPDILQKFENVVADPSDVGNYIYHCNAQYPRQLIEMQESSVGLFIHQMLCSGRAGFAISKQTGIQVASEKGPLWSLTNNICPLNTSQKTVQLLLRQEHYSTTPEVWGLVLFTDDLRFSTLIDSQ</sequence>
<keyword evidence="2" id="KW-1185">Reference proteome</keyword>
<dbReference type="Proteomes" id="UP000499080">
    <property type="component" value="Unassembled WGS sequence"/>
</dbReference>
<accession>A0A4Y2X4F9</accession>
<dbReference type="EMBL" id="BGPR01071069">
    <property type="protein sequence ID" value="GBO44379.1"/>
    <property type="molecule type" value="Genomic_DNA"/>
</dbReference>
<organism evidence="1 2">
    <name type="scientific">Araneus ventricosus</name>
    <name type="common">Orbweaver spider</name>
    <name type="synonym">Epeira ventricosa</name>
    <dbReference type="NCBI Taxonomy" id="182803"/>
    <lineage>
        <taxon>Eukaryota</taxon>
        <taxon>Metazoa</taxon>
        <taxon>Ecdysozoa</taxon>
        <taxon>Arthropoda</taxon>
        <taxon>Chelicerata</taxon>
        <taxon>Arachnida</taxon>
        <taxon>Araneae</taxon>
        <taxon>Araneomorphae</taxon>
        <taxon>Entelegynae</taxon>
        <taxon>Araneoidea</taxon>
        <taxon>Araneidae</taxon>
        <taxon>Araneus</taxon>
    </lineage>
</organism>
<comment type="caution">
    <text evidence="1">The sequence shown here is derived from an EMBL/GenBank/DDBJ whole genome shotgun (WGS) entry which is preliminary data.</text>
</comment>
<name>A0A4Y2X4F9_ARAVE</name>
<feature type="non-terminal residue" evidence="1">
    <location>
        <position position="1"/>
    </location>
</feature>
<dbReference type="AlphaFoldDB" id="A0A4Y2X4F9"/>